<dbReference type="Proteomes" id="UP000284416">
    <property type="component" value="Unassembled WGS sequence"/>
</dbReference>
<comment type="caution">
    <text evidence="1">The sequence shown here is derived from an EMBL/GenBank/DDBJ whole genome shotgun (WGS) entry which is preliminary data.</text>
</comment>
<keyword evidence="2" id="KW-1185">Reference proteome</keyword>
<dbReference type="RefSeq" id="WP_118919883.1">
    <property type="nucleotide sequence ID" value="NZ_QWEG01000003.1"/>
</dbReference>
<dbReference type="AlphaFoldDB" id="A0A417YX93"/>
<dbReference type="EMBL" id="QWEG01000003">
    <property type="protein sequence ID" value="RHW42227.1"/>
    <property type="molecule type" value="Genomic_DNA"/>
</dbReference>
<evidence type="ECO:0000313" key="1">
    <source>
        <dbReference type="EMBL" id="RHW42227.1"/>
    </source>
</evidence>
<organism evidence="1 2">
    <name type="scientific">Neobacillus notoginsengisoli</name>
    <dbReference type="NCBI Taxonomy" id="1578198"/>
    <lineage>
        <taxon>Bacteria</taxon>
        <taxon>Bacillati</taxon>
        <taxon>Bacillota</taxon>
        <taxon>Bacilli</taxon>
        <taxon>Bacillales</taxon>
        <taxon>Bacillaceae</taxon>
        <taxon>Neobacillus</taxon>
    </lineage>
</organism>
<proteinExistence type="predicted"/>
<accession>A0A417YX93</accession>
<gene>
    <name evidence="1" type="ORF">D1B31_06260</name>
</gene>
<reference evidence="1 2" key="1">
    <citation type="journal article" date="2017" name="Int. J. Syst. Evol. Microbiol.">
        <title>Bacillus notoginsengisoli sp. nov., a novel bacterium isolated from the rhizosphere of Panax notoginseng.</title>
        <authorList>
            <person name="Zhang M.Y."/>
            <person name="Cheng J."/>
            <person name="Cai Y."/>
            <person name="Zhang T.Y."/>
            <person name="Wu Y.Y."/>
            <person name="Manikprabhu D."/>
            <person name="Li W.J."/>
            <person name="Zhang Y.X."/>
        </authorList>
    </citation>
    <scope>NUCLEOTIDE SEQUENCE [LARGE SCALE GENOMIC DNA]</scope>
    <source>
        <strain evidence="1 2">JCM 30743</strain>
    </source>
</reference>
<name>A0A417YX93_9BACI</name>
<sequence length="67" mass="8191">MDQKNNWYAIDYQEKTFTNMEFLREDEICDRSYWTFKDAFTQEIITVEAEEVKELRKIESPTLQYPA</sequence>
<evidence type="ECO:0000313" key="2">
    <source>
        <dbReference type="Proteomes" id="UP000284416"/>
    </source>
</evidence>
<dbReference type="OrthoDB" id="2926484at2"/>
<protein>
    <submittedName>
        <fullName evidence="1">Uncharacterized protein</fullName>
    </submittedName>
</protein>